<dbReference type="InterPro" id="IPR015797">
    <property type="entry name" value="NUDIX_hydrolase-like_dom_sf"/>
</dbReference>
<dbReference type="InterPro" id="IPR020084">
    <property type="entry name" value="NUDIX_hydrolase_CS"/>
</dbReference>
<dbReference type="PANTHER" id="PTHR43736">
    <property type="entry name" value="ADP-RIBOSE PYROPHOSPHATASE"/>
    <property type="match status" value="1"/>
</dbReference>
<dbReference type="EMBL" id="RJVG01000013">
    <property type="protein sequence ID" value="ROR23690.1"/>
    <property type="molecule type" value="Genomic_DNA"/>
</dbReference>
<sequence length="239" mass="27442">MSAFLEEFSSFLGTGEKNELGQDLKSFLEDYDPKKYENPCVTVDTLVFRHKDKLTTVNKGLKLLMIKRRNHPCIGFWALPGGFVEIREDTLDAAKRELKEETGLTDVPMEQIYTWGEANRDPRARIITLSYLALVEEELEVKAGDDATEAVWMDVKCNLLNVDKTQDCIKQSYEIYLNNSEKKIELKGIVEVLENCKGLLKEKSYKVITSNGIAFDHARFIMQSLLYIEELIKQEMSVK</sequence>
<dbReference type="RefSeq" id="WP_123610684.1">
    <property type="nucleotide sequence ID" value="NZ_RJVG01000013.1"/>
</dbReference>
<evidence type="ECO:0000313" key="4">
    <source>
        <dbReference type="Proteomes" id="UP000273083"/>
    </source>
</evidence>
<name>A0A3N1XA97_9FIRM</name>
<proteinExistence type="predicted"/>
<reference evidence="3 4" key="1">
    <citation type="submission" date="2018-11" db="EMBL/GenBank/DDBJ databases">
        <title>Genomic Encyclopedia of Type Strains, Phase IV (KMG-IV): sequencing the most valuable type-strain genomes for metagenomic binning, comparative biology and taxonomic classification.</title>
        <authorList>
            <person name="Goeker M."/>
        </authorList>
    </citation>
    <scope>NUCLEOTIDE SEQUENCE [LARGE SCALE GENOMIC DNA]</scope>
    <source>
        <strain evidence="3 4">DSM 26537</strain>
    </source>
</reference>
<dbReference type="Pfam" id="PF00293">
    <property type="entry name" value="NUDIX"/>
    <property type="match status" value="1"/>
</dbReference>
<dbReference type="Proteomes" id="UP000273083">
    <property type="component" value="Unassembled WGS sequence"/>
</dbReference>
<protein>
    <submittedName>
        <fullName evidence="3">8-oxo-dGTP diphosphatase</fullName>
    </submittedName>
</protein>
<dbReference type="CDD" id="cd18873">
    <property type="entry name" value="NUDIX_NadM_like"/>
    <property type="match status" value="1"/>
</dbReference>
<dbReference type="OrthoDB" id="9786141at2"/>
<evidence type="ECO:0000256" key="1">
    <source>
        <dbReference type="ARBA" id="ARBA00022801"/>
    </source>
</evidence>
<dbReference type="PROSITE" id="PS51462">
    <property type="entry name" value="NUDIX"/>
    <property type="match status" value="1"/>
</dbReference>
<accession>A0A3N1XA97</accession>
<keyword evidence="4" id="KW-1185">Reference proteome</keyword>
<dbReference type="AlphaFoldDB" id="A0A3N1XA97"/>
<organism evidence="3 4">
    <name type="scientific">Mobilisporobacter senegalensis</name>
    <dbReference type="NCBI Taxonomy" id="1329262"/>
    <lineage>
        <taxon>Bacteria</taxon>
        <taxon>Bacillati</taxon>
        <taxon>Bacillota</taxon>
        <taxon>Clostridia</taxon>
        <taxon>Lachnospirales</taxon>
        <taxon>Lachnospiraceae</taxon>
        <taxon>Mobilisporobacter</taxon>
    </lineage>
</organism>
<dbReference type="GO" id="GO:0016787">
    <property type="term" value="F:hydrolase activity"/>
    <property type="evidence" value="ECO:0007669"/>
    <property type="project" value="UniProtKB-KW"/>
</dbReference>
<dbReference type="PANTHER" id="PTHR43736:SF4">
    <property type="entry name" value="SLR1690 PROTEIN"/>
    <property type="match status" value="1"/>
</dbReference>
<evidence type="ECO:0000259" key="2">
    <source>
        <dbReference type="PROSITE" id="PS51462"/>
    </source>
</evidence>
<evidence type="ECO:0000313" key="3">
    <source>
        <dbReference type="EMBL" id="ROR23690.1"/>
    </source>
</evidence>
<keyword evidence="1" id="KW-0378">Hydrolase</keyword>
<gene>
    <name evidence="3" type="ORF">EDD66_11385</name>
</gene>
<comment type="caution">
    <text evidence="3">The sequence shown here is derived from an EMBL/GenBank/DDBJ whole genome shotgun (WGS) entry which is preliminary data.</text>
</comment>
<feature type="domain" description="Nudix hydrolase" evidence="2">
    <location>
        <begin position="38"/>
        <end position="181"/>
    </location>
</feature>
<dbReference type="PROSITE" id="PS00893">
    <property type="entry name" value="NUDIX_BOX"/>
    <property type="match status" value="1"/>
</dbReference>
<dbReference type="Gene3D" id="3.90.79.10">
    <property type="entry name" value="Nucleoside Triphosphate Pyrophosphohydrolase"/>
    <property type="match status" value="1"/>
</dbReference>
<dbReference type="InterPro" id="IPR000086">
    <property type="entry name" value="NUDIX_hydrolase_dom"/>
</dbReference>
<dbReference type="SUPFAM" id="SSF55811">
    <property type="entry name" value="Nudix"/>
    <property type="match status" value="1"/>
</dbReference>